<name>A0ABD3B107_9GENT</name>
<evidence type="ECO:0000313" key="3">
    <source>
        <dbReference type="EMBL" id="KAL3536869.1"/>
    </source>
</evidence>
<dbReference type="EMBL" id="JBJUIK010000001">
    <property type="protein sequence ID" value="KAL3536869.1"/>
    <property type="molecule type" value="Genomic_DNA"/>
</dbReference>
<dbReference type="InterPro" id="IPR036396">
    <property type="entry name" value="Cyt_P450_sf"/>
</dbReference>
<gene>
    <name evidence="3" type="ORF">ACH5RR_000235</name>
</gene>
<dbReference type="AlphaFoldDB" id="A0ABD3B107"/>
<keyword evidence="2" id="KW-0408">Iron</keyword>
<dbReference type="SUPFAM" id="SSF48264">
    <property type="entry name" value="Cytochrome P450"/>
    <property type="match status" value="1"/>
</dbReference>
<dbReference type="GO" id="GO:0046872">
    <property type="term" value="F:metal ion binding"/>
    <property type="evidence" value="ECO:0007669"/>
    <property type="project" value="UniProtKB-KW"/>
</dbReference>
<keyword evidence="1" id="KW-0479">Metal-binding</keyword>
<sequence>MALKLRKHYKEFAIGFISFPFNIPGTAYHAALKGRKNVLKVIKKAFKERRWTKKSHDDQQEADFVDRLLMEVINEVVRLANIVPGILRKVKEDVKIKGADFAKLQMAIFLRHLLTKYRWKVKKEGKIIRQPALMFREGLCIQIRDNTKSWRA</sequence>
<accession>A0ABD3B107</accession>
<proteinExistence type="predicted"/>
<protein>
    <submittedName>
        <fullName evidence="3">Uncharacterized protein</fullName>
    </submittedName>
</protein>
<dbReference type="PANTHER" id="PTHR24286:SF185">
    <property type="entry name" value="CYTOCHROME P450 87A3-LIKE"/>
    <property type="match status" value="1"/>
</dbReference>
<keyword evidence="4" id="KW-1185">Reference proteome</keyword>
<organism evidence="3 4">
    <name type="scientific">Cinchona calisaya</name>
    <dbReference type="NCBI Taxonomy" id="153742"/>
    <lineage>
        <taxon>Eukaryota</taxon>
        <taxon>Viridiplantae</taxon>
        <taxon>Streptophyta</taxon>
        <taxon>Embryophyta</taxon>
        <taxon>Tracheophyta</taxon>
        <taxon>Spermatophyta</taxon>
        <taxon>Magnoliopsida</taxon>
        <taxon>eudicotyledons</taxon>
        <taxon>Gunneridae</taxon>
        <taxon>Pentapetalae</taxon>
        <taxon>asterids</taxon>
        <taxon>lamiids</taxon>
        <taxon>Gentianales</taxon>
        <taxon>Rubiaceae</taxon>
        <taxon>Cinchonoideae</taxon>
        <taxon>Cinchoneae</taxon>
        <taxon>Cinchona</taxon>
    </lineage>
</organism>
<evidence type="ECO:0000256" key="2">
    <source>
        <dbReference type="ARBA" id="ARBA00023004"/>
    </source>
</evidence>
<reference evidence="3 4" key="1">
    <citation type="submission" date="2024-11" db="EMBL/GenBank/DDBJ databases">
        <title>A near-complete genome assembly of Cinchona calisaya.</title>
        <authorList>
            <person name="Lian D.C."/>
            <person name="Zhao X.W."/>
            <person name="Wei L."/>
        </authorList>
    </citation>
    <scope>NUCLEOTIDE SEQUENCE [LARGE SCALE GENOMIC DNA]</scope>
    <source>
        <tissue evidence="3">Nenye</tissue>
    </source>
</reference>
<evidence type="ECO:0000256" key="1">
    <source>
        <dbReference type="ARBA" id="ARBA00022723"/>
    </source>
</evidence>
<evidence type="ECO:0000313" key="4">
    <source>
        <dbReference type="Proteomes" id="UP001630127"/>
    </source>
</evidence>
<dbReference type="Proteomes" id="UP001630127">
    <property type="component" value="Unassembled WGS sequence"/>
</dbReference>
<comment type="caution">
    <text evidence="3">The sequence shown here is derived from an EMBL/GenBank/DDBJ whole genome shotgun (WGS) entry which is preliminary data.</text>
</comment>
<dbReference type="PANTHER" id="PTHR24286">
    <property type="entry name" value="CYTOCHROME P450 26"/>
    <property type="match status" value="1"/>
</dbReference>